<evidence type="ECO:0000313" key="4">
    <source>
        <dbReference type="Proteomes" id="UP000580474"/>
    </source>
</evidence>
<reference evidence="3 4" key="1">
    <citation type="submission" date="2020-08" db="EMBL/GenBank/DDBJ databases">
        <title>Sequencing the genomes of 1000 actinobacteria strains.</title>
        <authorList>
            <person name="Klenk H.-P."/>
        </authorList>
    </citation>
    <scope>NUCLEOTIDE SEQUENCE [LARGE SCALE GENOMIC DNA]</scope>
    <source>
        <strain evidence="3 4">DSM 45582</strain>
    </source>
</reference>
<dbReference type="CDD" id="cd00093">
    <property type="entry name" value="HTH_XRE"/>
    <property type="match status" value="1"/>
</dbReference>
<protein>
    <submittedName>
        <fullName evidence="3">Transcriptional regulator with XRE-family HTH domain</fullName>
    </submittedName>
</protein>
<comment type="caution">
    <text evidence="3">The sequence shown here is derived from an EMBL/GenBank/DDBJ whole genome shotgun (WGS) entry which is preliminary data.</text>
</comment>
<dbReference type="EMBL" id="JACHIV010000001">
    <property type="protein sequence ID" value="MBB5070724.1"/>
    <property type="molecule type" value="Genomic_DNA"/>
</dbReference>
<dbReference type="InterPro" id="IPR001387">
    <property type="entry name" value="Cro/C1-type_HTH"/>
</dbReference>
<dbReference type="Gene3D" id="1.10.260.40">
    <property type="entry name" value="lambda repressor-like DNA-binding domains"/>
    <property type="match status" value="1"/>
</dbReference>
<dbReference type="InterPro" id="IPR043917">
    <property type="entry name" value="DUF5753"/>
</dbReference>
<dbReference type="SMART" id="SM00530">
    <property type="entry name" value="HTH_XRE"/>
    <property type="match status" value="1"/>
</dbReference>
<gene>
    <name evidence="3" type="ORF">BJ969_003812</name>
</gene>
<keyword evidence="4" id="KW-1185">Reference proteome</keyword>
<evidence type="ECO:0000313" key="3">
    <source>
        <dbReference type="EMBL" id="MBB5070724.1"/>
    </source>
</evidence>
<dbReference type="InterPro" id="IPR010982">
    <property type="entry name" value="Lambda_DNA-bd_dom_sf"/>
</dbReference>
<dbReference type="RefSeq" id="WP_184480539.1">
    <property type="nucleotide sequence ID" value="NZ_JACHIV010000001.1"/>
</dbReference>
<accession>A0A840NGL5</accession>
<dbReference type="AlphaFoldDB" id="A0A840NGL5"/>
<dbReference type="PROSITE" id="PS50943">
    <property type="entry name" value="HTH_CROC1"/>
    <property type="match status" value="1"/>
</dbReference>
<dbReference type="Proteomes" id="UP000580474">
    <property type="component" value="Unassembled WGS sequence"/>
</dbReference>
<evidence type="ECO:0000259" key="2">
    <source>
        <dbReference type="PROSITE" id="PS50943"/>
    </source>
</evidence>
<dbReference type="Pfam" id="PF13560">
    <property type="entry name" value="HTH_31"/>
    <property type="match status" value="1"/>
</dbReference>
<sequence length="328" mass="36019">MSEMRSTQHGRADDFGSGRSASDDGRDVPAGIRREDLGRDLESPPGHASGSPMVRRHLLAGELRRLRHAARLTHADVAARLDWPQAKISKIEGARQHVGVDAVIALADICHAAAEHRDRLVALAHSARRRGWWESYRDVLPPDARQHIGFEAEAAAVQVFATESVPELVQTAEYAAAVKAVRLADRSAAEVERSLEVLRRRQQRVESGELRLDLTLAESSLRREVGGRGVLERQLGRLRELAQREAVTVRVLPFSAGALAADEPFSLLSFDLELPEAVVSTFGSSTSLIDDPVAVQNHRELVERMRAAALPPEDSVRWLEVAGTPPVR</sequence>
<proteinExistence type="predicted"/>
<feature type="compositionally biased region" description="Basic and acidic residues" evidence="1">
    <location>
        <begin position="10"/>
        <end position="42"/>
    </location>
</feature>
<dbReference type="SUPFAM" id="SSF47413">
    <property type="entry name" value="lambda repressor-like DNA-binding domains"/>
    <property type="match status" value="1"/>
</dbReference>
<name>A0A840NGL5_9PSEU</name>
<feature type="domain" description="HTH cro/C1-type" evidence="2">
    <location>
        <begin position="63"/>
        <end position="117"/>
    </location>
</feature>
<dbReference type="Pfam" id="PF19054">
    <property type="entry name" value="DUF5753"/>
    <property type="match status" value="1"/>
</dbReference>
<organism evidence="3 4">
    <name type="scientific">Saccharopolyspora gloriosae</name>
    <dbReference type="NCBI Taxonomy" id="455344"/>
    <lineage>
        <taxon>Bacteria</taxon>
        <taxon>Bacillati</taxon>
        <taxon>Actinomycetota</taxon>
        <taxon>Actinomycetes</taxon>
        <taxon>Pseudonocardiales</taxon>
        <taxon>Pseudonocardiaceae</taxon>
        <taxon>Saccharopolyspora</taxon>
    </lineage>
</organism>
<feature type="region of interest" description="Disordered" evidence="1">
    <location>
        <begin position="1"/>
        <end position="54"/>
    </location>
</feature>
<evidence type="ECO:0000256" key="1">
    <source>
        <dbReference type="SAM" id="MobiDB-lite"/>
    </source>
</evidence>
<dbReference type="GO" id="GO:0003677">
    <property type="term" value="F:DNA binding"/>
    <property type="evidence" value="ECO:0007669"/>
    <property type="project" value="InterPro"/>
</dbReference>